<sequence>MYALDKPSPVSSVKTVDFGPFLDGSDKHGVANAILDSFKSIGFVYLVNHGLDEAKIASMFEWSKKLFSQPMDVKQLAPHPVSGAHHRGYSSPGREKVIQFDDGDSEDSMLVGKLAEVPRDIKESFEVGREDDNEMPNIWYPDGILPGFKDACLDFYWTCHEVEKDILRALAVGFDLPENYLVPFHSRADNQLRLLHYPSVPTNVLKDANASRIPSHSDFCTLTMLIQDDVGGLEVEDPNRPGSFIPVPPVPGSLVVNAGDFLMRWSNDIIKSTIHRVRTPPSLTSGDEAMVPSRYSIPYFCGANMDVVVDSIPGTWSESRPKKYLPISAREYITERLAANY</sequence>
<dbReference type="InterPro" id="IPR026992">
    <property type="entry name" value="DIOX_N"/>
</dbReference>
<protein>
    <recommendedName>
        <fullName evidence="2">Fe2OG dioxygenase domain-containing protein</fullName>
    </recommendedName>
</protein>
<dbReference type="Pfam" id="PF14226">
    <property type="entry name" value="DIOX_N"/>
    <property type="match status" value="1"/>
</dbReference>
<dbReference type="GO" id="GO:0046872">
    <property type="term" value="F:metal ion binding"/>
    <property type="evidence" value="ECO:0007669"/>
    <property type="project" value="UniProtKB-KW"/>
</dbReference>
<dbReference type="SUPFAM" id="SSF51197">
    <property type="entry name" value="Clavaminate synthase-like"/>
    <property type="match status" value="1"/>
</dbReference>
<dbReference type="Pfam" id="PF03171">
    <property type="entry name" value="2OG-FeII_Oxy"/>
    <property type="match status" value="1"/>
</dbReference>
<dbReference type="InterPro" id="IPR044861">
    <property type="entry name" value="IPNS-like_FE2OG_OXY"/>
</dbReference>
<evidence type="ECO:0000313" key="4">
    <source>
        <dbReference type="Proteomes" id="UP000053424"/>
    </source>
</evidence>
<dbReference type="Gene3D" id="2.60.120.330">
    <property type="entry name" value="B-lactam Antibiotic, Isopenicillin N Synthase, Chain"/>
    <property type="match status" value="1"/>
</dbReference>
<dbReference type="EMBL" id="KN831795">
    <property type="protein sequence ID" value="KIM37679.1"/>
    <property type="molecule type" value="Genomic_DNA"/>
</dbReference>
<dbReference type="STRING" id="686832.A0A0C3C083"/>
<evidence type="ECO:0000256" key="1">
    <source>
        <dbReference type="RuleBase" id="RU003682"/>
    </source>
</evidence>
<feature type="domain" description="Fe2OG dioxygenase" evidence="2">
    <location>
        <begin position="188"/>
        <end position="303"/>
    </location>
</feature>
<comment type="similarity">
    <text evidence="1">Belongs to the iron/ascorbate-dependent oxidoreductase family.</text>
</comment>
<name>A0A0C3C083_HEBCY</name>
<keyword evidence="4" id="KW-1185">Reference proteome</keyword>
<dbReference type="GO" id="GO:0016491">
    <property type="term" value="F:oxidoreductase activity"/>
    <property type="evidence" value="ECO:0007669"/>
    <property type="project" value="UniProtKB-KW"/>
</dbReference>
<dbReference type="PRINTS" id="PR00682">
    <property type="entry name" value="IPNSYNTHASE"/>
</dbReference>
<dbReference type="InterPro" id="IPR005123">
    <property type="entry name" value="Oxoglu/Fe-dep_dioxygenase_dom"/>
</dbReference>
<dbReference type="OrthoDB" id="288590at2759"/>
<dbReference type="PROSITE" id="PS51471">
    <property type="entry name" value="FE2OG_OXY"/>
    <property type="match status" value="1"/>
</dbReference>
<dbReference type="AlphaFoldDB" id="A0A0C3C083"/>
<dbReference type="HOGENOM" id="CLU_010119_6_1_1"/>
<evidence type="ECO:0000313" key="3">
    <source>
        <dbReference type="EMBL" id="KIM37679.1"/>
    </source>
</evidence>
<dbReference type="InterPro" id="IPR027443">
    <property type="entry name" value="IPNS-like_sf"/>
</dbReference>
<dbReference type="PANTHER" id="PTHR47990">
    <property type="entry name" value="2-OXOGLUTARATE (2OG) AND FE(II)-DEPENDENT OXYGENASE SUPERFAMILY PROTEIN-RELATED"/>
    <property type="match status" value="1"/>
</dbReference>
<reference evidence="3 4" key="1">
    <citation type="submission" date="2014-04" db="EMBL/GenBank/DDBJ databases">
        <authorList>
            <consortium name="DOE Joint Genome Institute"/>
            <person name="Kuo A."/>
            <person name="Gay G."/>
            <person name="Dore J."/>
            <person name="Kohler A."/>
            <person name="Nagy L.G."/>
            <person name="Floudas D."/>
            <person name="Copeland A."/>
            <person name="Barry K.W."/>
            <person name="Cichocki N."/>
            <person name="Veneault-Fourrey C."/>
            <person name="LaButti K."/>
            <person name="Lindquist E.A."/>
            <person name="Lipzen A."/>
            <person name="Lundell T."/>
            <person name="Morin E."/>
            <person name="Murat C."/>
            <person name="Sun H."/>
            <person name="Tunlid A."/>
            <person name="Henrissat B."/>
            <person name="Grigoriev I.V."/>
            <person name="Hibbett D.S."/>
            <person name="Martin F."/>
            <person name="Nordberg H.P."/>
            <person name="Cantor M.N."/>
            <person name="Hua S.X."/>
        </authorList>
    </citation>
    <scope>NUCLEOTIDE SEQUENCE [LARGE SCALE GENOMIC DNA]</scope>
    <source>
        <strain evidence="4">h7</strain>
    </source>
</reference>
<keyword evidence="1" id="KW-0479">Metal-binding</keyword>
<keyword evidence="1" id="KW-0408">Iron</keyword>
<keyword evidence="1" id="KW-0560">Oxidoreductase</keyword>
<proteinExistence type="inferred from homology"/>
<evidence type="ECO:0000259" key="2">
    <source>
        <dbReference type="PROSITE" id="PS51471"/>
    </source>
</evidence>
<gene>
    <name evidence="3" type="ORF">M413DRAFT_448212</name>
</gene>
<organism evidence="3 4">
    <name type="scientific">Hebeloma cylindrosporum</name>
    <dbReference type="NCBI Taxonomy" id="76867"/>
    <lineage>
        <taxon>Eukaryota</taxon>
        <taxon>Fungi</taxon>
        <taxon>Dikarya</taxon>
        <taxon>Basidiomycota</taxon>
        <taxon>Agaricomycotina</taxon>
        <taxon>Agaricomycetes</taxon>
        <taxon>Agaricomycetidae</taxon>
        <taxon>Agaricales</taxon>
        <taxon>Agaricineae</taxon>
        <taxon>Hymenogastraceae</taxon>
        <taxon>Hebeloma</taxon>
    </lineage>
</organism>
<dbReference type="InterPro" id="IPR050231">
    <property type="entry name" value="Iron_ascorbate_oxido_reductase"/>
</dbReference>
<dbReference type="Proteomes" id="UP000053424">
    <property type="component" value="Unassembled WGS sequence"/>
</dbReference>
<accession>A0A0C3C083</accession>
<reference evidence="4" key="2">
    <citation type="submission" date="2015-01" db="EMBL/GenBank/DDBJ databases">
        <title>Evolutionary Origins and Diversification of the Mycorrhizal Mutualists.</title>
        <authorList>
            <consortium name="DOE Joint Genome Institute"/>
            <consortium name="Mycorrhizal Genomics Consortium"/>
            <person name="Kohler A."/>
            <person name="Kuo A."/>
            <person name="Nagy L.G."/>
            <person name="Floudas D."/>
            <person name="Copeland A."/>
            <person name="Barry K.W."/>
            <person name="Cichocki N."/>
            <person name="Veneault-Fourrey C."/>
            <person name="LaButti K."/>
            <person name="Lindquist E.A."/>
            <person name="Lipzen A."/>
            <person name="Lundell T."/>
            <person name="Morin E."/>
            <person name="Murat C."/>
            <person name="Riley R."/>
            <person name="Ohm R."/>
            <person name="Sun H."/>
            <person name="Tunlid A."/>
            <person name="Henrissat B."/>
            <person name="Grigoriev I.V."/>
            <person name="Hibbett D.S."/>
            <person name="Martin F."/>
        </authorList>
    </citation>
    <scope>NUCLEOTIDE SEQUENCE [LARGE SCALE GENOMIC DNA]</scope>
    <source>
        <strain evidence="4">h7</strain>
    </source>
</reference>